<evidence type="ECO:0000313" key="2">
    <source>
        <dbReference type="Proteomes" id="UP000308652"/>
    </source>
</evidence>
<dbReference type="OrthoDB" id="444432at2759"/>
<protein>
    <submittedName>
        <fullName evidence="1">Flavin-nucleotide-binding protein</fullName>
    </submittedName>
</protein>
<dbReference type="STRING" id="68775.A0A5C3MCP8"/>
<dbReference type="Gene3D" id="2.30.110.10">
    <property type="entry name" value="Electron Transport, Fmn-binding Protein, Chain A"/>
    <property type="match status" value="1"/>
</dbReference>
<dbReference type="Proteomes" id="UP000308652">
    <property type="component" value="Unassembled WGS sequence"/>
</dbReference>
<dbReference type="PANTHER" id="PTHR34071:SF2">
    <property type="entry name" value="FLAVIN-NUCLEOTIDE-BINDING PROTEIN"/>
    <property type="match status" value="1"/>
</dbReference>
<dbReference type="Pfam" id="PF12900">
    <property type="entry name" value="Pyridox_ox_2"/>
    <property type="match status" value="1"/>
</dbReference>
<dbReference type="EMBL" id="ML213601">
    <property type="protein sequence ID" value="TFK38921.1"/>
    <property type="molecule type" value="Genomic_DNA"/>
</dbReference>
<keyword evidence="2" id="KW-1185">Reference proteome</keyword>
<dbReference type="InterPro" id="IPR024747">
    <property type="entry name" value="Pyridox_Oxase-rel"/>
</dbReference>
<dbReference type="InterPro" id="IPR012349">
    <property type="entry name" value="Split_barrel_FMN-bd"/>
</dbReference>
<name>A0A5C3MCP8_9AGAR</name>
<sequence length="267" mass="29709">MSELEEYQKTPRSTVNRLKKRAVYDHDTVHNIIDSVPVLHVSFVPVSLEDDPFPATLPMLGCTGSFTSESPDAVLSIYLHGYVSSRLMKLPASNVSEEELPGTPVCIAATHLDGLVLALTPFHHSCNYRSAIVHGWAHIVTNSAEKIYALERITDNMLSNRWENTRVPPTKAEMDSTGVLRVDIVSASAKVRAGGPSDDRPDLKDEELTQRVWTGVVPSWIQYGEPIPGPNNHVGSVPDYITKWVQWENEKNGRQARDAVFLEVNKK</sequence>
<dbReference type="AlphaFoldDB" id="A0A5C3MCP8"/>
<gene>
    <name evidence="1" type="ORF">BDQ12DRAFT_735145</name>
</gene>
<evidence type="ECO:0000313" key="1">
    <source>
        <dbReference type="EMBL" id="TFK38921.1"/>
    </source>
</evidence>
<reference evidence="1 2" key="1">
    <citation type="journal article" date="2019" name="Nat. Ecol. Evol.">
        <title>Megaphylogeny resolves global patterns of mushroom evolution.</title>
        <authorList>
            <person name="Varga T."/>
            <person name="Krizsan K."/>
            <person name="Foldi C."/>
            <person name="Dima B."/>
            <person name="Sanchez-Garcia M."/>
            <person name="Sanchez-Ramirez S."/>
            <person name="Szollosi G.J."/>
            <person name="Szarkandi J.G."/>
            <person name="Papp V."/>
            <person name="Albert L."/>
            <person name="Andreopoulos W."/>
            <person name="Angelini C."/>
            <person name="Antonin V."/>
            <person name="Barry K.W."/>
            <person name="Bougher N.L."/>
            <person name="Buchanan P."/>
            <person name="Buyck B."/>
            <person name="Bense V."/>
            <person name="Catcheside P."/>
            <person name="Chovatia M."/>
            <person name="Cooper J."/>
            <person name="Damon W."/>
            <person name="Desjardin D."/>
            <person name="Finy P."/>
            <person name="Geml J."/>
            <person name="Haridas S."/>
            <person name="Hughes K."/>
            <person name="Justo A."/>
            <person name="Karasinski D."/>
            <person name="Kautmanova I."/>
            <person name="Kiss B."/>
            <person name="Kocsube S."/>
            <person name="Kotiranta H."/>
            <person name="LaButti K.M."/>
            <person name="Lechner B.E."/>
            <person name="Liimatainen K."/>
            <person name="Lipzen A."/>
            <person name="Lukacs Z."/>
            <person name="Mihaltcheva S."/>
            <person name="Morgado L.N."/>
            <person name="Niskanen T."/>
            <person name="Noordeloos M.E."/>
            <person name="Ohm R.A."/>
            <person name="Ortiz-Santana B."/>
            <person name="Ovrebo C."/>
            <person name="Racz N."/>
            <person name="Riley R."/>
            <person name="Savchenko A."/>
            <person name="Shiryaev A."/>
            <person name="Soop K."/>
            <person name="Spirin V."/>
            <person name="Szebenyi C."/>
            <person name="Tomsovsky M."/>
            <person name="Tulloss R.E."/>
            <person name="Uehling J."/>
            <person name="Grigoriev I.V."/>
            <person name="Vagvolgyi C."/>
            <person name="Papp T."/>
            <person name="Martin F.M."/>
            <person name="Miettinen O."/>
            <person name="Hibbett D.S."/>
            <person name="Nagy L.G."/>
        </authorList>
    </citation>
    <scope>NUCLEOTIDE SEQUENCE [LARGE SCALE GENOMIC DNA]</scope>
    <source>
        <strain evidence="1 2">CBS 166.37</strain>
    </source>
</reference>
<dbReference type="PANTHER" id="PTHR34071">
    <property type="entry name" value="5-NITROIMIDAZOLE ANTIBIOTICS RESISTANCE PROTEIN, NIMA-FAMILY-RELATED PROTEIN-RELATED"/>
    <property type="match status" value="1"/>
</dbReference>
<dbReference type="SUPFAM" id="SSF50475">
    <property type="entry name" value="FMN-binding split barrel"/>
    <property type="match status" value="1"/>
</dbReference>
<accession>A0A5C3MCP8</accession>
<proteinExistence type="predicted"/>
<organism evidence="1 2">
    <name type="scientific">Crucibulum laeve</name>
    <dbReference type="NCBI Taxonomy" id="68775"/>
    <lineage>
        <taxon>Eukaryota</taxon>
        <taxon>Fungi</taxon>
        <taxon>Dikarya</taxon>
        <taxon>Basidiomycota</taxon>
        <taxon>Agaricomycotina</taxon>
        <taxon>Agaricomycetes</taxon>
        <taxon>Agaricomycetidae</taxon>
        <taxon>Agaricales</taxon>
        <taxon>Agaricineae</taxon>
        <taxon>Nidulariaceae</taxon>
        <taxon>Crucibulum</taxon>
    </lineage>
</organism>